<organism evidence="5 6">
    <name type="scientific">Cinchona calisaya</name>
    <dbReference type="NCBI Taxonomy" id="153742"/>
    <lineage>
        <taxon>Eukaryota</taxon>
        <taxon>Viridiplantae</taxon>
        <taxon>Streptophyta</taxon>
        <taxon>Embryophyta</taxon>
        <taxon>Tracheophyta</taxon>
        <taxon>Spermatophyta</taxon>
        <taxon>Magnoliopsida</taxon>
        <taxon>eudicotyledons</taxon>
        <taxon>Gunneridae</taxon>
        <taxon>Pentapetalae</taxon>
        <taxon>asterids</taxon>
        <taxon>lamiids</taxon>
        <taxon>Gentianales</taxon>
        <taxon>Rubiaceae</taxon>
        <taxon>Cinchonoideae</taxon>
        <taxon>Cinchoneae</taxon>
        <taxon>Cinchona</taxon>
    </lineage>
</organism>
<dbReference type="PANTHER" id="PTHR32401">
    <property type="entry name" value="CONCANAVALIN A-LIKE LECTIN FAMILY PROTEIN"/>
    <property type="match status" value="1"/>
</dbReference>
<feature type="domain" description="Legume lectin" evidence="4">
    <location>
        <begin position="25"/>
        <end position="210"/>
    </location>
</feature>
<evidence type="ECO:0000256" key="1">
    <source>
        <dbReference type="ARBA" id="ARBA00007606"/>
    </source>
</evidence>
<dbReference type="InterPro" id="IPR013320">
    <property type="entry name" value="ConA-like_dom_sf"/>
</dbReference>
<evidence type="ECO:0000256" key="3">
    <source>
        <dbReference type="SAM" id="SignalP"/>
    </source>
</evidence>
<feature type="chain" id="PRO_5044784268" description="Legume lectin domain-containing protein" evidence="3">
    <location>
        <begin position="25"/>
        <end position="210"/>
    </location>
</feature>
<dbReference type="EMBL" id="JBJUIK010000006">
    <property type="protein sequence ID" value="KAL3525526.1"/>
    <property type="molecule type" value="Genomic_DNA"/>
</dbReference>
<dbReference type="PROSITE" id="PS00307">
    <property type="entry name" value="LECTIN_LEGUME_BETA"/>
    <property type="match status" value="1"/>
</dbReference>
<sequence length="210" mass="23274">MATEFTYIIAFLITCFQLICLASAISFQIHDFSPDLTTIVYRGDATASVGAIEFNRVDYVYRVGQAIYSEPVPIWDSTSGKVTDFTTHFSFIIDISLSIYGHGLSFFLAPVGFQIPTNSGGGFLGLYNTETIDSSQDQMVSVEFDSFSNPEWDPSYEHVGININSIASARTMPWNASADAWIVYNSSTKTLSVFWSYRPSSSNSSLSYQI</sequence>
<keyword evidence="2" id="KW-0430">Lectin</keyword>
<comment type="similarity">
    <text evidence="1">Belongs to the leguminous lectin family.</text>
</comment>
<keyword evidence="6" id="KW-1185">Reference proteome</keyword>
<feature type="signal peptide" evidence="3">
    <location>
        <begin position="1"/>
        <end position="24"/>
    </location>
</feature>
<name>A0ABD3A1D7_9GENT</name>
<reference evidence="5 6" key="1">
    <citation type="submission" date="2024-11" db="EMBL/GenBank/DDBJ databases">
        <title>A near-complete genome assembly of Cinchona calisaya.</title>
        <authorList>
            <person name="Lian D.C."/>
            <person name="Zhao X.W."/>
            <person name="Wei L."/>
        </authorList>
    </citation>
    <scope>NUCLEOTIDE SEQUENCE [LARGE SCALE GENOMIC DNA]</scope>
    <source>
        <tissue evidence="5">Nenye</tissue>
    </source>
</reference>
<proteinExistence type="inferred from homology"/>
<evidence type="ECO:0000256" key="2">
    <source>
        <dbReference type="ARBA" id="ARBA00022734"/>
    </source>
</evidence>
<gene>
    <name evidence="5" type="ORF">ACH5RR_013898</name>
</gene>
<dbReference type="InterPro" id="IPR019825">
    <property type="entry name" value="Lectin_legB_Mn/Ca_BS"/>
</dbReference>
<evidence type="ECO:0000259" key="4">
    <source>
        <dbReference type="Pfam" id="PF00139"/>
    </source>
</evidence>
<evidence type="ECO:0000313" key="5">
    <source>
        <dbReference type="EMBL" id="KAL3525526.1"/>
    </source>
</evidence>
<dbReference type="Proteomes" id="UP001630127">
    <property type="component" value="Unassembled WGS sequence"/>
</dbReference>
<dbReference type="InterPro" id="IPR050258">
    <property type="entry name" value="Leguminous_Lectin"/>
</dbReference>
<accession>A0ABD3A1D7</accession>
<protein>
    <recommendedName>
        <fullName evidence="4">Legume lectin domain-containing protein</fullName>
    </recommendedName>
</protein>
<dbReference type="Gene3D" id="2.60.120.200">
    <property type="match status" value="1"/>
</dbReference>
<dbReference type="GO" id="GO:0030246">
    <property type="term" value="F:carbohydrate binding"/>
    <property type="evidence" value="ECO:0007669"/>
    <property type="project" value="UniProtKB-KW"/>
</dbReference>
<dbReference type="AlphaFoldDB" id="A0ABD3A1D7"/>
<dbReference type="SUPFAM" id="SSF49899">
    <property type="entry name" value="Concanavalin A-like lectins/glucanases"/>
    <property type="match status" value="1"/>
</dbReference>
<comment type="caution">
    <text evidence="5">The sequence shown here is derived from an EMBL/GenBank/DDBJ whole genome shotgun (WGS) entry which is preliminary data.</text>
</comment>
<dbReference type="PANTHER" id="PTHR32401:SF47">
    <property type="entry name" value="LEGUME LECTIN DOMAIN-CONTAINING PROTEIN"/>
    <property type="match status" value="1"/>
</dbReference>
<dbReference type="CDD" id="cd06899">
    <property type="entry name" value="lectin_legume_LecRK_Arcelin_ConA"/>
    <property type="match status" value="1"/>
</dbReference>
<keyword evidence="3" id="KW-0732">Signal</keyword>
<evidence type="ECO:0000313" key="6">
    <source>
        <dbReference type="Proteomes" id="UP001630127"/>
    </source>
</evidence>
<dbReference type="Pfam" id="PF00139">
    <property type="entry name" value="Lectin_legB"/>
    <property type="match status" value="1"/>
</dbReference>
<dbReference type="InterPro" id="IPR001220">
    <property type="entry name" value="Legume_lectin_dom"/>
</dbReference>